<keyword evidence="2" id="KW-0812">Transmembrane</keyword>
<evidence type="ECO:0000313" key="5">
    <source>
        <dbReference type="EMBL" id="OYN74961.1"/>
    </source>
</evidence>
<dbReference type="Proteomes" id="UP000216063">
    <property type="component" value="Unassembled WGS sequence"/>
</dbReference>
<reference evidence="5 6" key="1">
    <citation type="submission" date="2017-07" db="EMBL/GenBank/DDBJ databases">
        <title>The new phylogeny of genus Mycobacterium.</title>
        <authorList>
            <person name="Tortoli E."/>
            <person name="Trovato A."/>
            <person name="Cirillo D.M."/>
        </authorList>
    </citation>
    <scope>NUCLEOTIDE SEQUENCE [LARGE SCALE GENOMIC DNA]</scope>
    <source>
        <strain evidence="5 6">ATCC 33027</strain>
    </source>
</reference>
<keyword evidence="2" id="KW-0472">Membrane</keyword>
<comment type="caution">
    <text evidence="5">The sequence shown here is derived from an EMBL/GenBank/DDBJ whole genome shotgun (WGS) entry which is preliminary data.</text>
</comment>
<dbReference type="InterPro" id="IPR052336">
    <property type="entry name" value="MlaD_Phospholipid_Transporter"/>
</dbReference>
<dbReference type="PRINTS" id="PR01782">
    <property type="entry name" value="MCEVIRFACTOR"/>
</dbReference>
<accession>A0A255D8L4</accession>
<evidence type="ECO:0000259" key="4">
    <source>
        <dbReference type="Pfam" id="PF11887"/>
    </source>
</evidence>
<feature type="region of interest" description="Disordered" evidence="1">
    <location>
        <begin position="338"/>
        <end position="366"/>
    </location>
</feature>
<organism evidence="5 6">
    <name type="scientific">Mycolicibacterium sphagni</name>
    <dbReference type="NCBI Taxonomy" id="1786"/>
    <lineage>
        <taxon>Bacteria</taxon>
        <taxon>Bacillati</taxon>
        <taxon>Actinomycetota</taxon>
        <taxon>Actinomycetes</taxon>
        <taxon>Mycobacteriales</taxon>
        <taxon>Mycobacteriaceae</taxon>
        <taxon>Mycolicibacterium</taxon>
    </lineage>
</organism>
<proteinExistence type="predicted"/>
<keyword evidence="2" id="KW-1133">Transmembrane helix</keyword>
<protein>
    <submittedName>
        <fullName evidence="5">Mammalian cell entry protein</fullName>
    </submittedName>
</protein>
<dbReference type="InterPro" id="IPR003399">
    <property type="entry name" value="Mce/MlaD"/>
</dbReference>
<feature type="domain" description="Mammalian cell entry C-terminal" evidence="4">
    <location>
        <begin position="118"/>
        <end position="300"/>
    </location>
</feature>
<evidence type="ECO:0000256" key="2">
    <source>
        <dbReference type="SAM" id="Phobius"/>
    </source>
</evidence>
<dbReference type="AlphaFoldDB" id="A0A255D8L4"/>
<dbReference type="Pfam" id="PF11887">
    <property type="entry name" value="Mce4_CUP1"/>
    <property type="match status" value="1"/>
</dbReference>
<keyword evidence="6" id="KW-1185">Reference proteome</keyword>
<dbReference type="GO" id="GO:0005576">
    <property type="term" value="C:extracellular region"/>
    <property type="evidence" value="ECO:0007669"/>
    <property type="project" value="TreeGrafter"/>
</dbReference>
<dbReference type="Pfam" id="PF02470">
    <property type="entry name" value="MlaD"/>
    <property type="match status" value="1"/>
</dbReference>
<dbReference type="OrthoDB" id="5241191at2"/>
<dbReference type="NCBIfam" id="TIGR00996">
    <property type="entry name" value="Mtu_fam_mce"/>
    <property type="match status" value="1"/>
</dbReference>
<dbReference type="InterPro" id="IPR005693">
    <property type="entry name" value="Mce"/>
</dbReference>
<feature type="compositionally biased region" description="Polar residues" evidence="1">
    <location>
        <begin position="356"/>
        <end position="366"/>
    </location>
</feature>
<name>A0A255D8L4_9MYCO</name>
<evidence type="ECO:0000259" key="3">
    <source>
        <dbReference type="Pfam" id="PF02470"/>
    </source>
</evidence>
<evidence type="ECO:0000313" key="6">
    <source>
        <dbReference type="Proteomes" id="UP000216063"/>
    </source>
</evidence>
<feature type="domain" description="Mce/MlaD" evidence="3">
    <location>
        <begin position="43"/>
        <end position="112"/>
    </location>
</feature>
<gene>
    <name evidence="5" type="ORF">CG716_27110</name>
</gene>
<feature type="transmembrane region" description="Helical" evidence="2">
    <location>
        <begin position="12"/>
        <end position="29"/>
    </location>
</feature>
<dbReference type="PANTHER" id="PTHR33371">
    <property type="entry name" value="INTERMEMBRANE PHOSPHOLIPID TRANSPORT SYSTEM BINDING PROTEIN MLAD-RELATED"/>
    <property type="match status" value="1"/>
</dbReference>
<dbReference type="EMBL" id="NOZR01000034">
    <property type="protein sequence ID" value="OYN74961.1"/>
    <property type="molecule type" value="Genomic_DNA"/>
</dbReference>
<dbReference type="RefSeq" id="WP_094484231.1">
    <property type="nucleotide sequence ID" value="NZ_JACKSC010000149.1"/>
</dbReference>
<evidence type="ECO:0000256" key="1">
    <source>
        <dbReference type="SAM" id="MobiDB-lite"/>
    </source>
</evidence>
<sequence>MLKYRGSSLIKAGVIGLVLIVLVITIGLAPERLLSLATSIRHQALFTEAGGLQPGNDVKVSGVKVGTVSDVSLQHGKALVTFMVKGSVHLGADTSAHVRTGTLLGQRILTLESSGKGSLQSADVIPVSRTGSPYSLSESLSDFAANTADTDTAAVNHSLDTLSDTLDRITPQLGPTFDGLSKLSRMLNERNDSLSNLLKSASNVTGILAQRSAQVNTLLLNANDLIGVLQQRRYAISNLLANTSALAKQLSGIVADNEKDLAPALEKLNSVTAMLEKNNDNITAAMKGLAKFQLTQAEAVNNGFYYNAFVANLSPAQLLQPFFDYALGFRRGIDAGRPSDNAGPRAEIPFPYNGIPQPNEQWGQQP</sequence>
<dbReference type="InterPro" id="IPR024516">
    <property type="entry name" value="Mce_C"/>
</dbReference>
<dbReference type="PANTHER" id="PTHR33371:SF18">
    <property type="entry name" value="MCE-FAMILY PROTEIN MCE3C"/>
    <property type="match status" value="1"/>
</dbReference>